<accession>A0A4V3XHU1</accession>
<sequence>MLDPSILSSAFPYGRILHYWVKASLFINPVATYILTSAGNIPVDRKSKDRNKLFKGTFKALSQNQAIALFPEGTSYTEPRIMQVKDGAAWAALEYTRWVTENGNKGDPVVIVPAAISYTNKSKYRSNVIMELVDLFCTPDLAPNVNNVKRNLLTYYSLLQSTQLTNSVLSSLPLPESLDPLRPIPLPSRLLTLSILVRDSLSSIVRLPLFILPLAIHAPAYVVGRLGAKLVEDEEETQAQNKAVFGIFVLAIAVYPMVFFFLWSCLRYTSTGALVAIGFLTLLAKYHNRLINDNYEHAKRVVATWRVLVGVWAPKQWDLSVNALSQYTVPKLPPANQWIDRSRSKSRTGSGTSSPVLPPLNPAISEPAAPARKTKKDRRPPSRRLIRHVLRARIEAAKSLASLLQQLDRTPDKRVSASAHLARAFGGQVDPVRAQGILTEDGVEVPDEPTGWRSAGEVLGFLRSRGAKIGGLKTRVQGEWAAVSSEGEGEDSTAGSGEDVVWVSPERS</sequence>
<dbReference type="EMBL" id="SGPM01000327">
    <property type="protein sequence ID" value="THH26613.1"/>
    <property type="molecule type" value="Genomic_DNA"/>
</dbReference>
<dbReference type="PANTHER" id="PTHR31605:SF0">
    <property type="entry name" value="GLYCEROL-3-PHOSPHATE O-ACYLTRANSFERASE 1"/>
    <property type="match status" value="1"/>
</dbReference>
<keyword evidence="2" id="KW-0472">Membrane</keyword>
<keyword evidence="2" id="KW-1133">Transmembrane helix</keyword>
<proteinExistence type="predicted"/>
<comment type="caution">
    <text evidence="4">The sequence shown here is derived from an EMBL/GenBank/DDBJ whole genome shotgun (WGS) entry which is preliminary data.</text>
</comment>
<dbReference type="SUPFAM" id="SSF69593">
    <property type="entry name" value="Glycerol-3-phosphate (1)-acyltransferase"/>
    <property type="match status" value="1"/>
</dbReference>
<dbReference type="GO" id="GO:0004366">
    <property type="term" value="F:glycerol-3-phosphate O-acyltransferase activity"/>
    <property type="evidence" value="ECO:0007669"/>
    <property type="project" value="TreeGrafter"/>
</dbReference>
<feature type="transmembrane region" description="Helical" evidence="2">
    <location>
        <begin position="243"/>
        <end position="263"/>
    </location>
</feature>
<evidence type="ECO:0000259" key="3">
    <source>
        <dbReference type="SMART" id="SM00563"/>
    </source>
</evidence>
<protein>
    <recommendedName>
        <fullName evidence="3">Phospholipid/glycerol acyltransferase domain-containing protein</fullName>
    </recommendedName>
</protein>
<dbReference type="Pfam" id="PF01553">
    <property type="entry name" value="Acyltransferase"/>
    <property type="match status" value="1"/>
</dbReference>
<evidence type="ECO:0000313" key="5">
    <source>
        <dbReference type="Proteomes" id="UP000308730"/>
    </source>
</evidence>
<keyword evidence="5" id="KW-1185">Reference proteome</keyword>
<keyword evidence="2" id="KW-0812">Transmembrane</keyword>
<organism evidence="4 5">
    <name type="scientific">Antrodiella citrinella</name>
    <dbReference type="NCBI Taxonomy" id="2447956"/>
    <lineage>
        <taxon>Eukaryota</taxon>
        <taxon>Fungi</taxon>
        <taxon>Dikarya</taxon>
        <taxon>Basidiomycota</taxon>
        <taxon>Agaricomycotina</taxon>
        <taxon>Agaricomycetes</taxon>
        <taxon>Polyporales</taxon>
        <taxon>Steccherinaceae</taxon>
        <taxon>Antrodiella</taxon>
    </lineage>
</organism>
<dbReference type="OrthoDB" id="1044435at2759"/>
<feature type="domain" description="Phospholipid/glycerol acyltransferase" evidence="3">
    <location>
        <begin position="1"/>
        <end position="119"/>
    </location>
</feature>
<dbReference type="PANTHER" id="PTHR31605">
    <property type="entry name" value="GLYCEROL-3-PHOSPHATE O-ACYLTRANSFERASE 1"/>
    <property type="match status" value="1"/>
</dbReference>
<dbReference type="InterPro" id="IPR052744">
    <property type="entry name" value="GPAT/DAPAT"/>
</dbReference>
<gene>
    <name evidence="4" type="ORF">EUX98_g7574</name>
</gene>
<dbReference type="InterPro" id="IPR002123">
    <property type="entry name" value="Plipid/glycerol_acylTrfase"/>
</dbReference>
<dbReference type="AlphaFoldDB" id="A0A4V3XHU1"/>
<name>A0A4V3XHU1_9APHY</name>
<reference evidence="4 5" key="1">
    <citation type="submission" date="2019-02" db="EMBL/GenBank/DDBJ databases">
        <title>Genome sequencing of the rare red list fungi Antrodiella citrinella (Flaviporus citrinellus).</title>
        <authorList>
            <person name="Buettner E."/>
            <person name="Kellner H."/>
        </authorList>
    </citation>
    <scope>NUCLEOTIDE SEQUENCE [LARGE SCALE GENOMIC DNA]</scope>
    <source>
        <strain evidence="4 5">DSM 108506</strain>
    </source>
</reference>
<feature type="region of interest" description="Disordered" evidence="1">
    <location>
        <begin position="483"/>
        <end position="508"/>
    </location>
</feature>
<evidence type="ECO:0000256" key="2">
    <source>
        <dbReference type="SAM" id="Phobius"/>
    </source>
</evidence>
<dbReference type="Proteomes" id="UP000308730">
    <property type="component" value="Unassembled WGS sequence"/>
</dbReference>
<evidence type="ECO:0000313" key="4">
    <source>
        <dbReference type="EMBL" id="THH26613.1"/>
    </source>
</evidence>
<feature type="transmembrane region" description="Helical" evidence="2">
    <location>
        <begin position="20"/>
        <end position="43"/>
    </location>
</feature>
<feature type="transmembrane region" description="Helical" evidence="2">
    <location>
        <begin position="204"/>
        <end position="223"/>
    </location>
</feature>
<feature type="compositionally biased region" description="Basic residues" evidence="1">
    <location>
        <begin position="372"/>
        <end position="384"/>
    </location>
</feature>
<feature type="region of interest" description="Disordered" evidence="1">
    <location>
        <begin position="338"/>
        <end position="384"/>
    </location>
</feature>
<evidence type="ECO:0000256" key="1">
    <source>
        <dbReference type="SAM" id="MobiDB-lite"/>
    </source>
</evidence>
<dbReference type="SMART" id="SM00563">
    <property type="entry name" value="PlsC"/>
    <property type="match status" value="1"/>
</dbReference>
<dbReference type="GO" id="GO:0016287">
    <property type="term" value="F:glycerone-phosphate O-acyltransferase activity"/>
    <property type="evidence" value="ECO:0007669"/>
    <property type="project" value="TreeGrafter"/>
</dbReference>
<dbReference type="GO" id="GO:0008654">
    <property type="term" value="P:phospholipid biosynthetic process"/>
    <property type="evidence" value="ECO:0007669"/>
    <property type="project" value="TreeGrafter"/>
</dbReference>